<dbReference type="InterPro" id="IPR036864">
    <property type="entry name" value="Zn2-C6_fun-type_DNA-bd_sf"/>
</dbReference>
<dbReference type="PROSITE" id="PS00463">
    <property type="entry name" value="ZN2_CY6_FUNGAL_1"/>
    <property type="match status" value="1"/>
</dbReference>
<evidence type="ECO:0000256" key="3">
    <source>
        <dbReference type="SAM" id="MobiDB-lite"/>
    </source>
</evidence>
<name>A0A6A6QHZ4_9PEZI</name>
<dbReference type="InterPro" id="IPR050987">
    <property type="entry name" value="AtrR-like"/>
</dbReference>
<accession>A0A6A6QHZ4</accession>
<feature type="compositionally biased region" description="Polar residues" evidence="3">
    <location>
        <begin position="182"/>
        <end position="200"/>
    </location>
</feature>
<sequence length="765" mass="86622">MTSQRENPKCARACEYCRLKKIKCDAKQPCKNCVLRHEECITIPLVRKNTRERHRLLQLRAERAEARLAAAGIANLDEPDSIIQSPPASNGELFLPSPLGESARDSAATITTQVSAIESPRSAFVALPRHPSFASSHRPQASMNDKQFICNGDPVVRSITPLTWRQDFQNLSRPPYSDLDDSGQSQARTSMISPTETSTTIEHHGPQSWLSICSDSGVRWVSQKIGIPDFNNSASSLTNVISRGLKMQQMNKHQRPEPDRETAWSYTKAYFEHTVEADIGSINRRTFEARLQVYMDRSEMSDPDEDPAWYALRNIVYAFGCRFLLCQKISRDAWAEAQNESWRFFENALLVHTELVYFPSSSSAVQALLVMALFVEGMGVPKLEYMLISNALRLAHSKALHLQPPASSRIPLAEIAYRSWLWWSIYIYEKHIAYRSGRPSAIDDDEITCEFPTIAPNGKEIHVKLFTSLIEHAQISSSTMRSLSRTKAAQRSPAELISTVEKLDRRLYSWYQSIPESLRLDLTVKKSNLPEGIQLEHLLYIHLAYHGSLISIHSFLGYPWNLIGFASDSSRDLTERMESSTRIVAEASRNLILATRDISIDAEAPAWLIFYYPLLGMINLFIHILRFPALPTVSSDIQLMDMIAAYFGYIDFSTASRLSFPFTRDIAHWARMVSEKARSTQATLEPSIRAITPPESTVETFGNVVEDDFMAQVYIPFDFFNLANFDPIEFGGVEDWPNFLSSMSQVPLMAWNDFSGNGESNGRWQ</sequence>
<evidence type="ECO:0000256" key="2">
    <source>
        <dbReference type="ARBA" id="ARBA00023242"/>
    </source>
</evidence>
<dbReference type="InterPro" id="IPR007219">
    <property type="entry name" value="XnlR_reg_dom"/>
</dbReference>
<evidence type="ECO:0000256" key="1">
    <source>
        <dbReference type="ARBA" id="ARBA00022723"/>
    </source>
</evidence>
<dbReference type="GO" id="GO:0000981">
    <property type="term" value="F:DNA-binding transcription factor activity, RNA polymerase II-specific"/>
    <property type="evidence" value="ECO:0007669"/>
    <property type="project" value="InterPro"/>
</dbReference>
<dbReference type="PANTHER" id="PTHR46910:SF25">
    <property type="entry name" value="ABC-TRANSPORTER-REGULATING TRANSCRIPTION FACTOR"/>
    <property type="match status" value="1"/>
</dbReference>
<dbReference type="CDD" id="cd12148">
    <property type="entry name" value="fungal_TF_MHR"/>
    <property type="match status" value="1"/>
</dbReference>
<evidence type="ECO:0000313" key="6">
    <source>
        <dbReference type="Proteomes" id="UP000799750"/>
    </source>
</evidence>
<dbReference type="GO" id="GO:0006351">
    <property type="term" value="P:DNA-templated transcription"/>
    <property type="evidence" value="ECO:0007669"/>
    <property type="project" value="InterPro"/>
</dbReference>
<keyword evidence="1" id="KW-0479">Metal-binding</keyword>
<evidence type="ECO:0000259" key="4">
    <source>
        <dbReference type="PROSITE" id="PS50048"/>
    </source>
</evidence>
<protein>
    <recommendedName>
        <fullName evidence="4">Zn(2)-C6 fungal-type domain-containing protein</fullName>
    </recommendedName>
</protein>
<dbReference type="PANTHER" id="PTHR46910">
    <property type="entry name" value="TRANSCRIPTION FACTOR PDR1"/>
    <property type="match status" value="1"/>
</dbReference>
<dbReference type="Proteomes" id="UP000799750">
    <property type="component" value="Unassembled WGS sequence"/>
</dbReference>
<dbReference type="InterPro" id="IPR001138">
    <property type="entry name" value="Zn2Cys6_DnaBD"/>
</dbReference>
<dbReference type="GO" id="GO:0003677">
    <property type="term" value="F:DNA binding"/>
    <property type="evidence" value="ECO:0007669"/>
    <property type="project" value="InterPro"/>
</dbReference>
<feature type="region of interest" description="Disordered" evidence="3">
    <location>
        <begin position="170"/>
        <end position="204"/>
    </location>
</feature>
<dbReference type="GO" id="GO:0008270">
    <property type="term" value="F:zinc ion binding"/>
    <property type="evidence" value="ECO:0007669"/>
    <property type="project" value="InterPro"/>
</dbReference>
<keyword evidence="2" id="KW-0539">Nucleus</keyword>
<proteinExistence type="predicted"/>
<dbReference type="OrthoDB" id="39175at2759"/>
<dbReference type="SUPFAM" id="SSF57701">
    <property type="entry name" value="Zn2/Cys6 DNA-binding domain"/>
    <property type="match status" value="1"/>
</dbReference>
<dbReference type="CDD" id="cd00067">
    <property type="entry name" value="GAL4"/>
    <property type="match status" value="1"/>
</dbReference>
<dbReference type="Pfam" id="PF04082">
    <property type="entry name" value="Fungal_trans"/>
    <property type="match status" value="1"/>
</dbReference>
<dbReference type="PROSITE" id="PS50048">
    <property type="entry name" value="ZN2_CY6_FUNGAL_2"/>
    <property type="match status" value="1"/>
</dbReference>
<dbReference type="Gene3D" id="4.10.240.10">
    <property type="entry name" value="Zn(2)-C6 fungal-type DNA-binding domain"/>
    <property type="match status" value="1"/>
</dbReference>
<keyword evidence="6" id="KW-1185">Reference proteome</keyword>
<dbReference type="Pfam" id="PF00172">
    <property type="entry name" value="Zn_clus"/>
    <property type="match status" value="1"/>
</dbReference>
<reference evidence="5" key="1">
    <citation type="journal article" date="2020" name="Stud. Mycol.">
        <title>101 Dothideomycetes genomes: a test case for predicting lifestyles and emergence of pathogens.</title>
        <authorList>
            <person name="Haridas S."/>
            <person name="Albert R."/>
            <person name="Binder M."/>
            <person name="Bloem J."/>
            <person name="Labutti K."/>
            <person name="Salamov A."/>
            <person name="Andreopoulos B."/>
            <person name="Baker S."/>
            <person name="Barry K."/>
            <person name="Bills G."/>
            <person name="Bluhm B."/>
            <person name="Cannon C."/>
            <person name="Castanera R."/>
            <person name="Culley D."/>
            <person name="Daum C."/>
            <person name="Ezra D."/>
            <person name="Gonzalez J."/>
            <person name="Henrissat B."/>
            <person name="Kuo A."/>
            <person name="Liang C."/>
            <person name="Lipzen A."/>
            <person name="Lutzoni F."/>
            <person name="Magnuson J."/>
            <person name="Mondo S."/>
            <person name="Nolan M."/>
            <person name="Ohm R."/>
            <person name="Pangilinan J."/>
            <person name="Park H.-J."/>
            <person name="Ramirez L."/>
            <person name="Alfaro M."/>
            <person name="Sun H."/>
            <person name="Tritt A."/>
            <person name="Yoshinaga Y."/>
            <person name="Zwiers L.-H."/>
            <person name="Turgeon B."/>
            <person name="Goodwin S."/>
            <person name="Spatafora J."/>
            <person name="Crous P."/>
            <person name="Grigoriev I."/>
        </authorList>
    </citation>
    <scope>NUCLEOTIDE SEQUENCE</scope>
    <source>
        <strain evidence="5">CBS 269.34</strain>
    </source>
</reference>
<organism evidence="5 6">
    <name type="scientific">Lophium mytilinum</name>
    <dbReference type="NCBI Taxonomy" id="390894"/>
    <lineage>
        <taxon>Eukaryota</taxon>
        <taxon>Fungi</taxon>
        <taxon>Dikarya</taxon>
        <taxon>Ascomycota</taxon>
        <taxon>Pezizomycotina</taxon>
        <taxon>Dothideomycetes</taxon>
        <taxon>Pleosporomycetidae</taxon>
        <taxon>Mytilinidiales</taxon>
        <taxon>Mytilinidiaceae</taxon>
        <taxon>Lophium</taxon>
    </lineage>
</organism>
<evidence type="ECO:0000313" key="5">
    <source>
        <dbReference type="EMBL" id="KAF2491273.1"/>
    </source>
</evidence>
<dbReference type="AlphaFoldDB" id="A0A6A6QHZ4"/>
<dbReference type="SMART" id="SM00066">
    <property type="entry name" value="GAL4"/>
    <property type="match status" value="1"/>
</dbReference>
<dbReference type="EMBL" id="MU004195">
    <property type="protein sequence ID" value="KAF2491273.1"/>
    <property type="molecule type" value="Genomic_DNA"/>
</dbReference>
<gene>
    <name evidence="5" type="ORF">BU16DRAFT_564980</name>
</gene>
<dbReference type="SMART" id="SM00906">
    <property type="entry name" value="Fungal_trans"/>
    <property type="match status" value="1"/>
</dbReference>
<feature type="domain" description="Zn(2)-C6 fungal-type" evidence="4">
    <location>
        <begin position="13"/>
        <end position="42"/>
    </location>
</feature>